<name>A0A1L4FT68_9BACT</name>
<reference evidence="3" key="1">
    <citation type="submission" date="2016-10" db="EMBL/GenBank/DDBJ databases">
        <authorList>
            <person name="Beylefeld A."/>
            <person name="Abolnik C."/>
        </authorList>
    </citation>
    <scope>NUCLEOTIDE SEQUENCE [LARGE SCALE GENOMIC DNA]</scope>
    <source>
        <strain evidence="3">B359_6</strain>
    </source>
</reference>
<dbReference type="GeneID" id="57134294"/>
<dbReference type="OrthoDB" id="399236at2"/>
<dbReference type="EMBL" id="CP017813">
    <property type="protein sequence ID" value="APJ38817.1"/>
    <property type="molecule type" value="Genomic_DNA"/>
</dbReference>
<keyword evidence="1" id="KW-0175">Coiled coil</keyword>
<accession>A0A1L4FT68</accession>
<keyword evidence="3" id="KW-1185">Reference proteome</keyword>
<dbReference type="RefSeq" id="WP_073372759.1">
    <property type="nucleotide sequence ID" value="NZ_CP017813.1"/>
</dbReference>
<evidence type="ECO:0000313" key="3">
    <source>
        <dbReference type="Proteomes" id="UP000184322"/>
    </source>
</evidence>
<gene>
    <name evidence="2" type="ORF">BLA55_00865</name>
</gene>
<feature type="coiled-coil region" evidence="1">
    <location>
        <begin position="10"/>
        <end position="37"/>
    </location>
</feature>
<evidence type="ECO:0000313" key="2">
    <source>
        <dbReference type="EMBL" id="APJ38817.1"/>
    </source>
</evidence>
<sequence length="108" mass="12622">MDKIVDLEKAKILAENIIEAQKEVSFLKSQLKELFKDTNVEVVEYLSNGGTLMYTEVQPKPKFDYQNYAGYLYNLVKRGETLSEQELDKLIAQFTIEREPKWSLKVKK</sequence>
<protein>
    <submittedName>
        <fullName evidence="2">Uncharacterized protein</fullName>
    </submittedName>
</protein>
<dbReference type="AlphaFoldDB" id="A0A1L4FT68"/>
<evidence type="ECO:0000256" key="1">
    <source>
        <dbReference type="SAM" id="Coils"/>
    </source>
</evidence>
<organism evidence="2 3">
    <name type="scientific">Mycoplasmopsis pullorum</name>
    <dbReference type="NCBI Taxonomy" id="48003"/>
    <lineage>
        <taxon>Bacteria</taxon>
        <taxon>Bacillati</taxon>
        <taxon>Mycoplasmatota</taxon>
        <taxon>Mycoplasmoidales</taxon>
        <taxon>Metamycoplasmataceae</taxon>
        <taxon>Mycoplasmopsis</taxon>
    </lineage>
</organism>
<dbReference type="KEGG" id="mpul:BLA55_00865"/>
<dbReference type="Proteomes" id="UP000184322">
    <property type="component" value="Chromosome"/>
</dbReference>
<proteinExistence type="predicted"/>